<evidence type="ECO:0000256" key="1">
    <source>
        <dbReference type="ARBA" id="ARBA00022468"/>
    </source>
</evidence>
<dbReference type="AlphaFoldDB" id="A0AAX4JZD9"/>
<dbReference type="Pfam" id="PF00616">
    <property type="entry name" value="RasGAP"/>
    <property type="match status" value="1"/>
</dbReference>
<dbReference type="InterPro" id="IPR001936">
    <property type="entry name" value="RasGAP_dom"/>
</dbReference>
<proteinExistence type="predicted"/>
<keyword evidence="5" id="KW-1185">Reference proteome</keyword>
<dbReference type="PROSITE" id="PS50018">
    <property type="entry name" value="RAS_GTPASE_ACTIV_2"/>
    <property type="match status" value="1"/>
</dbReference>
<name>A0AAX4JZD9_9TREE</name>
<organism evidence="4 5">
    <name type="scientific">Kwoniella dendrophila CBS 6074</name>
    <dbReference type="NCBI Taxonomy" id="1295534"/>
    <lineage>
        <taxon>Eukaryota</taxon>
        <taxon>Fungi</taxon>
        <taxon>Dikarya</taxon>
        <taxon>Basidiomycota</taxon>
        <taxon>Agaricomycotina</taxon>
        <taxon>Tremellomycetes</taxon>
        <taxon>Tremellales</taxon>
        <taxon>Cryptococcaceae</taxon>
        <taxon>Kwoniella</taxon>
    </lineage>
</organism>
<feature type="compositionally biased region" description="Basic and acidic residues" evidence="2">
    <location>
        <begin position="894"/>
        <end position="903"/>
    </location>
</feature>
<dbReference type="PANTHER" id="PTHR10194:SF60">
    <property type="entry name" value="RAS GTPASE-ACTIVATING PROTEIN RASKOL"/>
    <property type="match status" value="1"/>
</dbReference>
<reference evidence="4 5" key="1">
    <citation type="submission" date="2024-01" db="EMBL/GenBank/DDBJ databases">
        <title>Comparative genomics of Cryptococcus and Kwoniella reveals pathogenesis evolution and contrasting modes of karyotype evolution via chromosome fusion or intercentromeric recombination.</title>
        <authorList>
            <person name="Coelho M.A."/>
            <person name="David-Palma M."/>
            <person name="Shea T."/>
            <person name="Bowers K."/>
            <person name="McGinley-Smith S."/>
            <person name="Mohammad A.W."/>
            <person name="Gnirke A."/>
            <person name="Yurkov A.M."/>
            <person name="Nowrousian M."/>
            <person name="Sun S."/>
            <person name="Cuomo C.A."/>
            <person name="Heitman J."/>
        </authorList>
    </citation>
    <scope>NUCLEOTIDE SEQUENCE [LARGE SCALE GENOMIC DNA]</scope>
    <source>
        <strain evidence="4 5">CBS 6074</strain>
    </source>
</reference>
<feature type="region of interest" description="Disordered" evidence="2">
    <location>
        <begin position="957"/>
        <end position="993"/>
    </location>
</feature>
<keyword evidence="1" id="KW-0343">GTPase activation</keyword>
<dbReference type="SMART" id="SM00323">
    <property type="entry name" value="RasGAP"/>
    <property type="match status" value="1"/>
</dbReference>
<dbReference type="GeneID" id="91096243"/>
<feature type="compositionally biased region" description="Polar residues" evidence="2">
    <location>
        <begin position="231"/>
        <end position="240"/>
    </location>
</feature>
<accession>A0AAX4JZD9</accession>
<feature type="region of interest" description="Disordered" evidence="2">
    <location>
        <begin position="870"/>
        <end position="942"/>
    </location>
</feature>
<dbReference type="InterPro" id="IPR008936">
    <property type="entry name" value="Rho_GTPase_activation_prot"/>
</dbReference>
<feature type="compositionally biased region" description="Polar residues" evidence="2">
    <location>
        <begin position="960"/>
        <end position="978"/>
    </location>
</feature>
<dbReference type="GO" id="GO:0005096">
    <property type="term" value="F:GTPase activator activity"/>
    <property type="evidence" value="ECO:0007669"/>
    <property type="project" value="UniProtKB-KW"/>
</dbReference>
<dbReference type="RefSeq" id="XP_066077400.1">
    <property type="nucleotide sequence ID" value="XM_066221303.1"/>
</dbReference>
<evidence type="ECO:0000313" key="5">
    <source>
        <dbReference type="Proteomes" id="UP001355207"/>
    </source>
</evidence>
<dbReference type="Proteomes" id="UP001355207">
    <property type="component" value="Chromosome 7"/>
</dbReference>
<sequence length="993" mass="112011">MPSVFQAEVNYCLTTCNNLPPSQNNWESSTKKRSSGLSLLRPKSTHGGPGRNAIVIPEPMMKPLASYPIPPPPSKIKGDGEDEDWNSDKFDTQRATLRHARSIPQLPPLSTIREAQKRITSSSSKWRKGVIVIHVHGDGGSQGGGLTIYDNDDIVFRRVIRPLPTLNWSNDDIQRIDPSVYAKPHVLSLNLPDIDQNPYDSRKSTSRGRSLREQVPSMSRFARRPRGYTVTKVNSNITTADSISTEDSTQTTSTQDSPDYSSDQQQFENEEILTSETSLSLHSISRDRSLDKVLLLEFYSEKEKHEWFTLFRSFGGTPLPRLNRSLHIKILDLQENVPFSNLNLGGSGSGSGKLGDEDSTLDQLSLTSKPDTQASETKAAFLVEKSDPKPGWAIRERLKVEIYTDKQMIGQTTWAQAEDRSQTPFWAEVFNFENMRDFSACTLRISKLKSGKTPYHFATVDLPLVPGMMKAKDERFPIISSAGHIIGELRLVINFRIVNVVGMQHYPLPEVFHGMGGTKTIYYMMSKGLLDQCIDLFTRFNWALGTTYNRLVEMSEIEAKASGDTLFRGNTPMTRLLEATMRLVCFDFLRLSIGPTINYILEHEIEVSNGYGRTMNKLLNECWENMYAQRGIFPNILRRVFSVMFKNVKENHNESRLRYKAVSSFLFLRLIGPALMRPNLFGLSRGLPKGSVQKTLTLIAKIFHTMAFFTWNDSVRDPELSRYTTFIRNHEDGMVDYLSSFATPLDDFQCKPEPPTNIAEFLGTRLPLLPPEYGQGVPMLTVAGPVEVDADAAVFYELLYQRRKAKVGGAEMTQEDGVVAGEEEEMVHLIRTMDQFISGIHLASYEHIMGDNSSSILSDPREAEMMREKEKEIERQLRPITPRPSLQIDVTSAQRDRNSDLSKVKSNLPNNRNDLAKRNVSNPGSSSCASKTQNEGLKPNGVSKWLNFGWMSPTIRPAEWNNNNGQPPRSIQSRTQHQADYGYVHGDNPVELD</sequence>
<feature type="region of interest" description="Disordered" evidence="2">
    <location>
        <begin position="348"/>
        <end position="372"/>
    </location>
</feature>
<feature type="compositionally biased region" description="Polar residues" evidence="2">
    <location>
        <begin position="904"/>
        <end position="935"/>
    </location>
</feature>
<feature type="region of interest" description="Disordered" evidence="2">
    <location>
        <begin position="191"/>
        <end position="269"/>
    </location>
</feature>
<gene>
    <name evidence="4" type="ORF">L201_005573</name>
</gene>
<evidence type="ECO:0000256" key="2">
    <source>
        <dbReference type="SAM" id="MobiDB-lite"/>
    </source>
</evidence>
<feature type="compositionally biased region" description="Polar residues" evidence="2">
    <location>
        <begin position="361"/>
        <end position="372"/>
    </location>
</feature>
<dbReference type="EMBL" id="CP144104">
    <property type="protein sequence ID" value="WWC90637.1"/>
    <property type="molecule type" value="Genomic_DNA"/>
</dbReference>
<feature type="compositionally biased region" description="Low complexity" evidence="2">
    <location>
        <begin position="241"/>
        <end position="266"/>
    </location>
</feature>
<evidence type="ECO:0000313" key="4">
    <source>
        <dbReference type="EMBL" id="WWC90637.1"/>
    </source>
</evidence>
<evidence type="ECO:0000259" key="3">
    <source>
        <dbReference type="PROSITE" id="PS50018"/>
    </source>
</evidence>
<dbReference type="InterPro" id="IPR039360">
    <property type="entry name" value="Ras_GTPase"/>
</dbReference>
<feature type="region of interest" description="Disordered" evidence="2">
    <location>
        <begin position="22"/>
        <end position="52"/>
    </location>
</feature>
<dbReference type="Gene3D" id="1.10.506.10">
    <property type="entry name" value="GTPase Activation - p120gap, domain 1"/>
    <property type="match status" value="1"/>
</dbReference>
<feature type="domain" description="Ras-GAP" evidence="3">
    <location>
        <begin position="556"/>
        <end position="708"/>
    </location>
</feature>
<protein>
    <recommendedName>
        <fullName evidence="3">Ras-GAP domain-containing protein</fullName>
    </recommendedName>
</protein>
<dbReference type="SUPFAM" id="SSF48350">
    <property type="entry name" value="GTPase activation domain, GAP"/>
    <property type="match status" value="1"/>
</dbReference>
<dbReference type="PANTHER" id="PTHR10194">
    <property type="entry name" value="RAS GTPASE-ACTIVATING PROTEINS"/>
    <property type="match status" value="1"/>
</dbReference>